<dbReference type="STRING" id="937775.Metlim_2023"/>
<dbReference type="HOGENOM" id="CLU_1431658_0_0_2"/>
<proteinExistence type="predicted"/>
<evidence type="ECO:0000313" key="1">
    <source>
        <dbReference type="EMBL" id="EHQ36109.1"/>
    </source>
</evidence>
<organism evidence="1 2">
    <name type="scientific">Methanoplanus limicola DSM 2279</name>
    <dbReference type="NCBI Taxonomy" id="937775"/>
    <lineage>
        <taxon>Archaea</taxon>
        <taxon>Methanobacteriati</taxon>
        <taxon>Methanobacteriota</taxon>
        <taxon>Stenosarchaea group</taxon>
        <taxon>Methanomicrobia</taxon>
        <taxon>Methanomicrobiales</taxon>
        <taxon>Methanomicrobiaceae</taxon>
        <taxon>Methanoplanus</taxon>
    </lineage>
</organism>
<gene>
    <name evidence="1" type="ORF">Metlim_2023</name>
</gene>
<sequence length="189" mass="19801">MFQTAILISCNLKDSGNVGHNSILQDGLFSGMGACTKAAVIVVLISLMVLLSGCMGEDAAKESKASTALAEERLLHPEYLPYSLLVSDPGRYSGEIIHITGKITEISADNTGYNILVSTDKQENGDYSGDIYSVLLSFASGSVSVGEIVDIKGEFIGTGGSSGSPEIKSQVFSSVYDHGSRKPTTLVVG</sequence>
<accession>H1YZK0</accession>
<protein>
    <submittedName>
        <fullName evidence="1">Uncharacterized protein</fullName>
    </submittedName>
</protein>
<dbReference type="InParanoid" id="H1YZK0"/>
<name>H1YZK0_9EURY</name>
<evidence type="ECO:0000313" key="2">
    <source>
        <dbReference type="Proteomes" id="UP000005741"/>
    </source>
</evidence>
<dbReference type="RefSeq" id="WP_004078333.1">
    <property type="nucleotide sequence ID" value="NZ_CM001436.1"/>
</dbReference>
<dbReference type="Proteomes" id="UP000005741">
    <property type="component" value="Chromosome"/>
</dbReference>
<reference evidence="1 2" key="1">
    <citation type="submission" date="2011-10" db="EMBL/GenBank/DDBJ databases">
        <title>The Improved High-Quality Draft genome of Methanoplanus limicola DSM 2279.</title>
        <authorList>
            <consortium name="US DOE Joint Genome Institute (JGI-PGF)"/>
            <person name="Lucas S."/>
            <person name="Copeland A."/>
            <person name="Lapidus A."/>
            <person name="Glavina del Rio T."/>
            <person name="Dalin E."/>
            <person name="Tice H."/>
            <person name="Bruce D."/>
            <person name="Goodwin L."/>
            <person name="Pitluck S."/>
            <person name="Peters L."/>
            <person name="Mikhailova N."/>
            <person name="Lu M."/>
            <person name="Kyrpides N."/>
            <person name="Mavromatis K."/>
            <person name="Ivanova N."/>
            <person name="Markowitz V."/>
            <person name="Cheng J.-F."/>
            <person name="Hugenholtz P."/>
            <person name="Woyke T."/>
            <person name="Wu D."/>
            <person name="Wirth R."/>
            <person name="Brambilla E.-M."/>
            <person name="Klenk H.-P."/>
            <person name="Eisen J.A."/>
        </authorList>
    </citation>
    <scope>NUCLEOTIDE SEQUENCE [LARGE SCALE GENOMIC DNA]</scope>
    <source>
        <strain evidence="1 2">DSM 2279</strain>
    </source>
</reference>
<keyword evidence="2" id="KW-1185">Reference proteome</keyword>
<dbReference type="EMBL" id="CM001436">
    <property type="protein sequence ID" value="EHQ36109.1"/>
    <property type="molecule type" value="Genomic_DNA"/>
</dbReference>
<dbReference type="AlphaFoldDB" id="H1YZK0"/>